<protein>
    <submittedName>
        <fullName evidence="3">Uncharacterized protein</fullName>
    </submittedName>
</protein>
<dbReference type="OrthoDB" id="3249986at2759"/>
<dbReference type="Proteomes" id="UP000807306">
    <property type="component" value="Unassembled WGS sequence"/>
</dbReference>
<keyword evidence="2" id="KW-0812">Transmembrane</keyword>
<keyword evidence="2" id="KW-0472">Membrane</keyword>
<dbReference type="EMBL" id="MU157833">
    <property type="protein sequence ID" value="KAF9531868.1"/>
    <property type="molecule type" value="Genomic_DNA"/>
</dbReference>
<keyword evidence="2" id="KW-1133">Transmembrane helix</keyword>
<gene>
    <name evidence="3" type="ORF">CPB83DRAFT_847948</name>
</gene>
<evidence type="ECO:0000313" key="4">
    <source>
        <dbReference type="Proteomes" id="UP000807306"/>
    </source>
</evidence>
<sequence length="340" mass="37968">MPSSAPSITTSKSTLMHACLASVSPEILTLDSIIRATPRVSLPHKVALPTEILLLIREWLFPDITRILIQHSTAALEAYEHSLRNLLCPDCIAYNLDIFGPNIWHWEHFNGPCACLEVDNISCVGHGPHNPQNLKAATSLPPMPNPNEYMNAQEWLESHLSREAVSRLKSQSPRIPRMTPTLQFPQIWELVSLILEEFGCHFLPDPEDPGEGKPIPAGPESHPPRRHDLVQVISSTTTSTLSTGSECYVRDPTLLHRAARDLCLEWTEPFGIHDRDTSSFKGQLWRPNRGEAHQDREQVQLLFSVLAAGAAACLSLPITFTTVAITIVCFYSKPRSFRII</sequence>
<proteinExistence type="predicted"/>
<comment type="caution">
    <text evidence="3">The sequence shown here is derived from an EMBL/GenBank/DDBJ whole genome shotgun (WGS) entry which is preliminary data.</text>
</comment>
<evidence type="ECO:0000313" key="3">
    <source>
        <dbReference type="EMBL" id="KAF9531868.1"/>
    </source>
</evidence>
<name>A0A9P6EN22_9AGAR</name>
<organism evidence="3 4">
    <name type="scientific">Crepidotus variabilis</name>
    <dbReference type="NCBI Taxonomy" id="179855"/>
    <lineage>
        <taxon>Eukaryota</taxon>
        <taxon>Fungi</taxon>
        <taxon>Dikarya</taxon>
        <taxon>Basidiomycota</taxon>
        <taxon>Agaricomycotina</taxon>
        <taxon>Agaricomycetes</taxon>
        <taxon>Agaricomycetidae</taxon>
        <taxon>Agaricales</taxon>
        <taxon>Agaricineae</taxon>
        <taxon>Crepidotaceae</taxon>
        <taxon>Crepidotus</taxon>
    </lineage>
</organism>
<feature type="region of interest" description="Disordered" evidence="1">
    <location>
        <begin position="205"/>
        <end position="225"/>
    </location>
</feature>
<accession>A0A9P6EN22</accession>
<keyword evidence="4" id="KW-1185">Reference proteome</keyword>
<dbReference type="AlphaFoldDB" id="A0A9P6EN22"/>
<evidence type="ECO:0000256" key="2">
    <source>
        <dbReference type="SAM" id="Phobius"/>
    </source>
</evidence>
<reference evidence="3" key="1">
    <citation type="submission" date="2020-11" db="EMBL/GenBank/DDBJ databases">
        <authorList>
            <consortium name="DOE Joint Genome Institute"/>
            <person name="Ahrendt S."/>
            <person name="Riley R."/>
            <person name="Andreopoulos W."/>
            <person name="Labutti K."/>
            <person name="Pangilinan J."/>
            <person name="Ruiz-Duenas F.J."/>
            <person name="Barrasa J.M."/>
            <person name="Sanchez-Garcia M."/>
            <person name="Camarero S."/>
            <person name="Miyauchi S."/>
            <person name="Serrano A."/>
            <person name="Linde D."/>
            <person name="Babiker R."/>
            <person name="Drula E."/>
            <person name="Ayuso-Fernandez I."/>
            <person name="Pacheco R."/>
            <person name="Padilla G."/>
            <person name="Ferreira P."/>
            <person name="Barriuso J."/>
            <person name="Kellner H."/>
            <person name="Castanera R."/>
            <person name="Alfaro M."/>
            <person name="Ramirez L."/>
            <person name="Pisabarro A.G."/>
            <person name="Kuo A."/>
            <person name="Tritt A."/>
            <person name="Lipzen A."/>
            <person name="He G."/>
            <person name="Yan M."/>
            <person name="Ng V."/>
            <person name="Cullen D."/>
            <person name="Martin F."/>
            <person name="Rosso M.-N."/>
            <person name="Henrissat B."/>
            <person name="Hibbett D."/>
            <person name="Martinez A.T."/>
            <person name="Grigoriev I.V."/>
        </authorList>
    </citation>
    <scope>NUCLEOTIDE SEQUENCE</scope>
    <source>
        <strain evidence="3">CBS 506.95</strain>
    </source>
</reference>
<feature type="transmembrane region" description="Helical" evidence="2">
    <location>
        <begin position="301"/>
        <end position="331"/>
    </location>
</feature>
<evidence type="ECO:0000256" key="1">
    <source>
        <dbReference type="SAM" id="MobiDB-lite"/>
    </source>
</evidence>